<dbReference type="SMART" id="SM00360">
    <property type="entry name" value="RRM"/>
    <property type="match status" value="4"/>
</dbReference>
<evidence type="ECO:0000256" key="2">
    <source>
        <dbReference type="ARBA" id="ARBA00022884"/>
    </source>
</evidence>
<dbReference type="AlphaFoldDB" id="A0AAD7UA54"/>
<feature type="domain" description="RRM" evidence="5">
    <location>
        <begin position="280"/>
        <end position="360"/>
    </location>
</feature>
<dbReference type="EMBL" id="JAQMWT010000487">
    <property type="protein sequence ID" value="KAJ8600655.1"/>
    <property type="molecule type" value="Genomic_DNA"/>
</dbReference>
<keyword evidence="2 3" id="KW-0694">RNA-binding</keyword>
<dbReference type="PROSITE" id="PS50102">
    <property type="entry name" value="RRM"/>
    <property type="match status" value="2"/>
</dbReference>
<dbReference type="PANTHER" id="PTHR13976">
    <property type="entry name" value="HETEROGENEOUS NUCLEAR RIBONUCLEOPROTEIN-RELATED"/>
    <property type="match status" value="1"/>
</dbReference>
<evidence type="ECO:0000256" key="4">
    <source>
        <dbReference type="SAM" id="MobiDB-lite"/>
    </source>
</evidence>
<evidence type="ECO:0000259" key="5">
    <source>
        <dbReference type="PROSITE" id="PS50102"/>
    </source>
</evidence>
<evidence type="ECO:0000313" key="6">
    <source>
        <dbReference type="EMBL" id="KAJ8600655.1"/>
    </source>
</evidence>
<dbReference type="InterPro" id="IPR050666">
    <property type="entry name" value="ESRP"/>
</dbReference>
<dbReference type="PROSITE" id="PS00213">
    <property type="entry name" value="LIPOCALIN"/>
    <property type="match status" value="1"/>
</dbReference>
<dbReference type="Gene3D" id="3.30.70.330">
    <property type="match status" value="5"/>
</dbReference>
<dbReference type="InterPro" id="IPR000504">
    <property type="entry name" value="RRM_dom"/>
</dbReference>
<gene>
    <name evidence="6" type="ORF">CTAYLR_010686</name>
</gene>
<dbReference type="InterPro" id="IPR022272">
    <property type="entry name" value="Lipocalin_CS"/>
</dbReference>
<dbReference type="CDD" id="cd12254">
    <property type="entry name" value="RRM_hnRNPH_ESRPs_RBM12_like"/>
    <property type="match status" value="4"/>
</dbReference>
<comment type="caution">
    <text evidence="6">The sequence shown here is derived from an EMBL/GenBank/DDBJ whole genome shotgun (WGS) entry which is preliminary data.</text>
</comment>
<evidence type="ECO:0000313" key="7">
    <source>
        <dbReference type="Proteomes" id="UP001230188"/>
    </source>
</evidence>
<organism evidence="6 7">
    <name type="scientific">Chrysophaeum taylorii</name>
    <dbReference type="NCBI Taxonomy" id="2483200"/>
    <lineage>
        <taxon>Eukaryota</taxon>
        <taxon>Sar</taxon>
        <taxon>Stramenopiles</taxon>
        <taxon>Ochrophyta</taxon>
        <taxon>Pelagophyceae</taxon>
        <taxon>Pelagomonadales</taxon>
        <taxon>Pelagomonadaceae</taxon>
        <taxon>Chrysophaeum</taxon>
    </lineage>
</organism>
<dbReference type="Pfam" id="PF00076">
    <property type="entry name" value="RRM_1"/>
    <property type="match status" value="2"/>
</dbReference>
<dbReference type="Proteomes" id="UP001230188">
    <property type="component" value="Unassembled WGS sequence"/>
</dbReference>
<keyword evidence="1" id="KW-0677">Repeat</keyword>
<feature type="region of interest" description="Disordered" evidence="4">
    <location>
        <begin position="1"/>
        <end position="60"/>
    </location>
</feature>
<feature type="domain" description="RRM" evidence="5">
    <location>
        <begin position="169"/>
        <end position="247"/>
    </location>
</feature>
<evidence type="ECO:0000256" key="3">
    <source>
        <dbReference type="PROSITE-ProRule" id="PRU00176"/>
    </source>
</evidence>
<keyword evidence="7" id="KW-1185">Reference proteome</keyword>
<feature type="region of interest" description="Disordered" evidence="4">
    <location>
        <begin position="572"/>
        <end position="653"/>
    </location>
</feature>
<reference evidence="6" key="1">
    <citation type="submission" date="2023-01" db="EMBL/GenBank/DDBJ databases">
        <title>Metagenome sequencing of chrysophaentin producing Chrysophaeum taylorii.</title>
        <authorList>
            <person name="Davison J."/>
            <person name="Bewley C."/>
        </authorList>
    </citation>
    <scope>NUCLEOTIDE SEQUENCE</scope>
    <source>
        <strain evidence="6">NIES-1699</strain>
    </source>
</reference>
<dbReference type="GO" id="GO:0003723">
    <property type="term" value="F:RNA binding"/>
    <property type="evidence" value="ECO:0007669"/>
    <property type="project" value="UniProtKB-UniRule"/>
</dbReference>
<name>A0AAD7UA54_9STRA</name>
<accession>A0AAD7UA54</accession>
<proteinExistence type="predicted"/>
<dbReference type="SUPFAM" id="SSF54928">
    <property type="entry name" value="RNA-binding domain, RBD"/>
    <property type="match status" value="2"/>
</dbReference>
<protein>
    <recommendedName>
        <fullName evidence="5">RRM domain-containing protein</fullName>
    </recommendedName>
</protein>
<dbReference type="InterPro" id="IPR035979">
    <property type="entry name" value="RBD_domain_sf"/>
</dbReference>
<sequence>MEEGGFSAVVVVEQHQENEEEEEEEKEEKFETTSTEAPGAVVIPRKEDEDPEVRGVPAASHVTPGSYKWAVRLRGLPWACSAKDVGHFLLGASLPEERVVFVHNVAGDGFARLVGDEEYEKALSKHGKSMTSATTNSTKATIEVFEASGEEADDWAKRCSKRPTGSYRGVVKLKGLPYSSTEDDIASTFFSGEIDASRVHVLLGGDGRATGQAYAEFRSTRRARNAIARYDKKELGGRWIDLIEATRGELYSAQHASATALRSLASNDGGLGVVPSSDVGILRVRGLLFEATREDVAEFFSGYAGVDESSVFMASRSADGRPSGEAFVCFASPADAQRARLEKNGEELGGRWLELYASTTAELGARCKAALRAAARSDAADAAIVRLRGLPFQATLADVERLVAAASDASRGAFRLRSPVELAVFLTSDDARRPTGEAFAVLDGDRPQAEKAVRGLTGATLGDRVVAAVPAAKAELYAALGEHALSSRCLALRGLSYSCASPHDLERKFFSLPGIDVEAVFLCRDRSKNTTGLAYALVADDDSTINALARNRADLDGRFIEVFPCSREEFDREKLGNDSGLKPPPQQQQHHHHHRPTRPAGYASAPNYMPPPRGVYPPAGGGAGGGAPTASLPPRPDFAPPRARRPDYYQQRR</sequence>
<dbReference type="InterPro" id="IPR012677">
    <property type="entry name" value="Nucleotide-bd_a/b_plait_sf"/>
</dbReference>
<evidence type="ECO:0000256" key="1">
    <source>
        <dbReference type="ARBA" id="ARBA00022737"/>
    </source>
</evidence>